<dbReference type="PANTHER" id="PTHR32208">
    <property type="entry name" value="SECRETED PROTEIN-RELATED"/>
    <property type="match status" value="1"/>
</dbReference>
<protein>
    <submittedName>
        <fullName evidence="4">CAZyme family AA5</fullName>
    </submittedName>
</protein>
<feature type="domain" description="WSC" evidence="3">
    <location>
        <begin position="861"/>
        <end position="955"/>
    </location>
</feature>
<dbReference type="Gene3D" id="2.60.40.10">
    <property type="entry name" value="Immunoglobulins"/>
    <property type="match status" value="1"/>
</dbReference>
<dbReference type="InterPro" id="IPR014756">
    <property type="entry name" value="Ig_E-set"/>
</dbReference>
<name>A0ABR0C4X6_PURLI</name>
<feature type="compositionally biased region" description="Polar residues" evidence="2">
    <location>
        <begin position="837"/>
        <end position="853"/>
    </location>
</feature>
<evidence type="ECO:0000313" key="4">
    <source>
        <dbReference type="EMBL" id="KAK4091451.1"/>
    </source>
</evidence>
<feature type="compositionally biased region" description="Polar residues" evidence="2">
    <location>
        <begin position="173"/>
        <end position="184"/>
    </location>
</feature>
<dbReference type="Pfam" id="PF01822">
    <property type="entry name" value="WSC"/>
    <property type="match status" value="5"/>
</dbReference>
<dbReference type="CDD" id="cd02851">
    <property type="entry name" value="E_set_GO_C"/>
    <property type="match status" value="1"/>
</dbReference>
<dbReference type="InterPro" id="IPR015202">
    <property type="entry name" value="GO-like_E_set"/>
</dbReference>
<dbReference type="PROSITE" id="PS51212">
    <property type="entry name" value="WSC"/>
    <property type="match status" value="5"/>
</dbReference>
<keyword evidence="1" id="KW-0732">Signal</keyword>
<organism evidence="4 5">
    <name type="scientific">Purpureocillium lilacinum</name>
    <name type="common">Paecilomyces lilacinus</name>
    <dbReference type="NCBI Taxonomy" id="33203"/>
    <lineage>
        <taxon>Eukaryota</taxon>
        <taxon>Fungi</taxon>
        <taxon>Dikarya</taxon>
        <taxon>Ascomycota</taxon>
        <taxon>Pezizomycotina</taxon>
        <taxon>Sordariomycetes</taxon>
        <taxon>Hypocreomycetidae</taxon>
        <taxon>Hypocreales</taxon>
        <taxon>Ophiocordycipitaceae</taxon>
        <taxon>Purpureocillium</taxon>
    </lineage>
</organism>
<evidence type="ECO:0000313" key="5">
    <source>
        <dbReference type="Proteomes" id="UP001287286"/>
    </source>
</evidence>
<evidence type="ECO:0000256" key="2">
    <source>
        <dbReference type="SAM" id="MobiDB-lite"/>
    </source>
</evidence>
<reference evidence="4 5" key="1">
    <citation type="journal article" date="2024" name="Microbiol. Resour. Announc.">
        <title>Genome annotations for the ascomycete fungi Trichoderma harzianum, Trichoderma aggressivum, and Purpureocillium lilacinum.</title>
        <authorList>
            <person name="Beijen E.P.W."/>
            <person name="Ohm R.A."/>
        </authorList>
    </citation>
    <scope>NUCLEOTIDE SEQUENCE [LARGE SCALE GENOMIC DNA]</scope>
    <source>
        <strain evidence="4 5">CBS 150709</strain>
    </source>
</reference>
<dbReference type="Gene3D" id="2.130.10.80">
    <property type="entry name" value="Galactose oxidase/kelch, beta-propeller"/>
    <property type="match status" value="1"/>
</dbReference>
<feature type="domain" description="WSC" evidence="3">
    <location>
        <begin position="971"/>
        <end position="1068"/>
    </location>
</feature>
<feature type="region of interest" description="Disordered" evidence="2">
    <location>
        <begin position="109"/>
        <end position="242"/>
    </location>
</feature>
<keyword evidence="5" id="KW-1185">Reference proteome</keyword>
<dbReference type="Proteomes" id="UP001287286">
    <property type="component" value="Unassembled WGS sequence"/>
</dbReference>
<dbReference type="InterPro" id="IPR009880">
    <property type="entry name" value="Glyoxal_oxidase_N"/>
</dbReference>
<dbReference type="SMART" id="SM00321">
    <property type="entry name" value="WSC"/>
    <property type="match status" value="5"/>
</dbReference>
<dbReference type="PANTHER" id="PTHR32208:SF105">
    <property type="entry name" value="COPPER RADICAL OXIDASE"/>
    <property type="match status" value="1"/>
</dbReference>
<dbReference type="Pfam" id="PF09118">
    <property type="entry name" value="GO-like_E_set"/>
    <property type="match status" value="1"/>
</dbReference>
<feature type="compositionally biased region" description="Polar residues" evidence="2">
    <location>
        <begin position="217"/>
        <end position="227"/>
    </location>
</feature>
<feature type="domain" description="WSC" evidence="3">
    <location>
        <begin position="741"/>
        <end position="832"/>
    </location>
</feature>
<dbReference type="InterPro" id="IPR011043">
    <property type="entry name" value="Gal_Oxase/kelch_b-propeller"/>
</dbReference>
<dbReference type="EMBL" id="JAWRVI010000012">
    <property type="protein sequence ID" value="KAK4091451.1"/>
    <property type="molecule type" value="Genomic_DNA"/>
</dbReference>
<dbReference type="InterPro" id="IPR002889">
    <property type="entry name" value="WSC_carb-bd"/>
</dbReference>
<evidence type="ECO:0000256" key="1">
    <source>
        <dbReference type="ARBA" id="ARBA00022729"/>
    </source>
</evidence>
<feature type="region of interest" description="Disordered" evidence="2">
    <location>
        <begin position="709"/>
        <end position="731"/>
    </location>
</feature>
<accession>A0ABR0C4X6</accession>
<feature type="region of interest" description="Disordered" evidence="2">
    <location>
        <begin position="837"/>
        <end position="856"/>
    </location>
</feature>
<comment type="caution">
    <text evidence="4">The sequence shown here is derived from an EMBL/GenBank/DDBJ whole genome shotgun (WGS) entry which is preliminary data.</text>
</comment>
<feature type="domain" description="WSC" evidence="3">
    <location>
        <begin position="500"/>
        <end position="591"/>
    </location>
</feature>
<dbReference type="SUPFAM" id="SSF81296">
    <property type="entry name" value="E set domains"/>
    <property type="match status" value="1"/>
</dbReference>
<dbReference type="InterPro" id="IPR037293">
    <property type="entry name" value="Gal_Oxidase_central_sf"/>
</dbReference>
<dbReference type="Pfam" id="PF07250">
    <property type="entry name" value="Glyoxal_oxid_N"/>
    <property type="match status" value="1"/>
</dbReference>
<dbReference type="InterPro" id="IPR013783">
    <property type="entry name" value="Ig-like_fold"/>
</dbReference>
<dbReference type="SUPFAM" id="SSF50965">
    <property type="entry name" value="Galactose oxidase, central domain"/>
    <property type="match status" value="1"/>
</dbReference>
<feature type="domain" description="WSC" evidence="3">
    <location>
        <begin position="604"/>
        <end position="698"/>
    </location>
</feature>
<feature type="compositionally biased region" description="Basic and acidic residues" evidence="2">
    <location>
        <begin position="188"/>
        <end position="199"/>
    </location>
</feature>
<sequence>MRVAPWAGLLVSRTPPLHAAEAMARHGSLALTARVSLSADKGEDRERSGRCVLQYLKLILGASTRLEGGRLRAVDTRCKTKAPCNPPGIKTGTVRGQCSPFLFASTMISTDSSERGGGGTPRHSRCGDLSIPSLRRHATQVWSKQSGAASHRKGEAIVTGNADVKGGGGASARTPSSGELSSPLQVARNRDKKQMETRRPAKRIRRKPTGAPARSALDQSEMASCAQSPGRRAPPQSASLPNQPALAQISALRRAIITVLSWSWEASSRDVDDSRQPETPFTPAICAERQPRGSVASDGCSPNVKCSPRAAAALQHMRLPRSAMAWHDLGLLRVDQIWMIEKTRRPLLPAHTQGAHVDNVRLCPCPLGYAGNLPAHELPSPPPPSWGFSRRVMGLMSGVWMNGTPSLEATARHAVDDGPAQHDGTRLTVGGPPGASHSLIVTPIFVVRGLVAPLVLQSVIMAPSKASSFLSLVFLSCLAPGHAAVPQKRALTPPAGFDNGWNYQGCYVDVGRTINSAATADAAMTNAKCVQFCYGKGFPYAGTEYNTECYCGDTLATGGVKVAESDCSTPCGGDATQPCGGPSRLTLYFTTAIQGPVVNPGVDGWASIGCYSEGTTGRTLTQGIGTIPNAQMTVAKCTAACKAASYTFAGVEYAGECYCGNKISNGGQPAASGCNMPCNGNSSEYCGGPGRLNVYQIPTRFEIGGTAAETTMNSTPTGGTGTATPTPTPSNCPGQPATVGSWTSYGCYTEATNMRALSAKTTASDDMTLETCATFCAGYSYFGVEYSRECYCGNKLNAGATQRPGSECSMICSGSSCEYCGAGNRLSVYTLGGGVDPSNTTPGVPSSTATGGPQPTGLPEGWQSYGCWVDGVNGRILNYQAPDNPDLTVPSCAKTCADQGYTIAGAEYHTQCFCGKQIVNGGVKATSDTECNTPCGGDSTQNCGGPGRMSIISKGPPQVLQPPAPIPNVGSWTYKGCYEDNVNQKRTFFWQNFFQDNMTPQACLDLCGNFGYMAAGMEYGKECYCGDPANIQTAGAAKVDEKECGVPCSGNASAICGGGSRLTTYFWEGDPFYQWSFPEKGTAEAGSYDFLIGGVCIPLMTSQAVNGKVTFLEKWGTGPPNSTGAYELDLSLLNDFTAAWRPMHVKTDIFCAGGVTLPDKAGRQLTVGGWSGDSTYGVRLYTPDGSPGVPGKNDWQENVNVLKLQDGRWYPSTMNMANGSILVIGGEEGSNGAPVPTLEILPSTGTKPLYMDWLQRTDPNNLYPFVCVLPSGGIFVAYWNEARILDENTFATIKTLPNIPGAVNDPKGGRTYPLEGTAVLLPQHAPYSDPLGVLICGGSTEGPANALDNCVSIYPDSANPKWTLERMPSQRVMSCIAPLPDGTYIILNGAQHGVAGFGLGSNPNLNALHYDPTKPIGQRITIMANTTVARLYHSEAITLLDGRVLVSGSDPQDGVNPQEYRVETFTPPYLLRNKPRPTFKVSNTDWSYGQKVTFTLGAAARNGAITASLLGSVSSTHGNSMGARTLFPDMSCTGTACTVTAPPGKYIAPPGWYQFFVLDGGIPAVGVFVRIGGDPAQVGNWPKGDGFTTPGV</sequence>
<evidence type="ECO:0000259" key="3">
    <source>
        <dbReference type="PROSITE" id="PS51212"/>
    </source>
</evidence>
<gene>
    <name evidence="4" type="ORF">Purlil1_4465</name>
</gene>
<proteinExistence type="predicted"/>